<sequence>MSDSETTSPGPGRERQAAIYRDGVFGRRPRVPTDPASLEAAAKRKASVRGWAYVAGGAGDGVTMRANRAAFDRWAIVPRVLRDVSRRDLSVELLGRRIPAPVLLAPVGAAELLHPEADRAIAGAAAELGLPYVFSSQACFSMEECAAVMGDAPRWFQLYWSRDEGVVDSFLARAKAAGCEAIVVTLDTTMLGWRPQDLNLGSLPFSRGEGIAQYLSDPRFRELVRERLQAGLSGAASTGRPTLAALRALATMTRKFPGPFLANLRSPEPRAAVETFLDTYSRPSLTWDDIATLRERTDLPVLLKGILHPDDARQAADLGLDGIVVSNHGGRQVDGAVAALDALTDIAPAVADTNLTILFDSGIRTGADVLKALALGADAVLIGRPHVYGLAIDGRRGARDAVANIVAELDLTLGLSGLTGVAEATPEILRRS</sequence>
<feature type="binding site" evidence="5">
    <location>
        <position position="157"/>
    </location>
    <ligand>
        <name>FMN</name>
        <dbReference type="ChEBI" id="CHEBI:58210"/>
    </ligand>
</feature>
<dbReference type="InterPro" id="IPR013785">
    <property type="entry name" value="Aldolase_TIM"/>
</dbReference>
<evidence type="ECO:0000313" key="8">
    <source>
        <dbReference type="Proteomes" id="UP000278962"/>
    </source>
</evidence>
<keyword evidence="8" id="KW-1185">Reference proteome</keyword>
<dbReference type="PROSITE" id="PS00557">
    <property type="entry name" value="FMN_HYDROXY_ACID_DH_1"/>
    <property type="match status" value="1"/>
</dbReference>
<keyword evidence="5" id="KW-0285">Flavoprotein</keyword>
<feature type="binding site" evidence="5">
    <location>
        <begin position="383"/>
        <end position="384"/>
    </location>
    <ligand>
        <name>FMN</name>
        <dbReference type="ChEBI" id="CHEBI:58210"/>
    </ligand>
</feature>
<dbReference type="EMBL" id="RBIL01000001">
    <property type="protein sequence ID" value="RKQ92242.1"/>
    <property type="molecule type" value="Genomic_DNA"/>
</dbReference>
<dbReference type="AlphaFoldDB" id="A0A660LB57"/>
<evidence type="ECO:0000256" key="4">
    <source>
        <dbReference type="PIRSR" id="PIRSR000138-1"/>
    </source>
</evidence>
<evidence type="ECO:0000256" key="5">
    <source>
        <dbReference type="PIRSR" id="PIRSR000138-2"/>
    </source>
</evidence>
<dbReference type="GO" id="GO:0016853">
    <property type="term" value="F:isomerase activity"/>
    <property type="evidence" value="ECO:0007669"/>
    <property type="project" value="UniProtKB-KW"/>
</dbReference>
<evidence type="ECO:0000256" key="1">
    <source>
        <dbReference type="ARBA" id="ARBA00001917"/>
    </source>
</evidence>
<dbReference type="InterPro" id="IPR008259">
    <property type="entry name" value="FMN_hydac_DH_AS"/>
</dbReference>
<proteinExistence type="inferred from homology"/>
<feature type="binding site" evidence="5">
    <location>
        <position position="194"/>
    </location>
    <ligand>
        <name>glyoxylate</name>
        <dbReference type="ChEBI" id="CHEBI:36655"/>
    </ligand>
</feature>
<organism evidence="7 8">
    <name type="scientific">Solirubrobacter pauli</name>
    <dbReference type="NCBI Taxonomy" id="166793"/>
    <lineage>
        <taxon>Bacteria</taxon>
        <taxon>Bacillati</taxon>
        <taxon>Actinomycetota</taxon>
        <taxon>Thermoleophilia</taxon>
        <taxon>Solirubrobacterales</taxon>
        <taxon>Solirubrobacteraceae</taxon>
        <taxon>Solirubrobacter</taxon>
    </lineage>
</organism>
<accession>A0A660LB57</accession>
<dbReference type="InterPro" id="IPR012133">
    <property type="entry name" value="Alpha-hydoxy_acid_DH_FMN"/>
</dbReference>
<dbReference type="GO" id="GO:0010181">
    <property type="term" value="F:FMN binding"/>
    <property type="evidence" value="ECO:0007669"/>
    <property type="project" value="InterPro"/>
</dbReference>
<keyword evidence="2" id="KW-0560">Oxidoreductase</keyword>
<comment type="cofactor">
    <cofactor evidence="1">
        <name>FMN</name>
        <dbReference type="ChEBI" id="CHEBI:58210"/>
    </cofactor>
</comment>
<comment type="caution">
    <text evidence="7">The sequence shown here is derived from an EMBL/GenBank/DDBJ whole genome shotgun (WGS) entry which is preliminary data.</text>
</comment>
<feature type="binding site" evidence="5">
    <location>
        <position position="135"/>
    </location>
    <ligand>
        <name>FMN</name>
        <dbReference type="ChEBI" id="CHEBI:58210"/>
    </ligand>
</feature>
<protein>
    <submittedName>
        <fullName evidence="7">Isopentenyl diphosphate isomerase/L-lactate dehydrogenase-like FMN-dependent dehydrogenase</fullName>
    </submittedName>
</protein>
<reference evidence="7 8" key="1">
    <citation type="submission" date="2018-10" db="EMBL/GenBank/DDBJ databases">
        <title>Genomic Encyclopedia of Archaeal and Bacterial Type Strains, Phase II (KMG-II): from individual species to whole genera.</title>
        <authorList>
            <person name="Goeker M."/>
        </authorList>
    </citation>
    <scope>NUCLEOTIDE SEQUENCE [LARGE SCALE GENOMIC DNA]</scope>
    <source>
        <strain evidence="7 8">DSM 14954</strain>
    </source>
</reference>
<dbReference type="PROSITE" id="PS51349">
    <property type="entry name" value="FMN_HYDROXY_ACID_DH_2"/>
    <property type="match status" value="1"/>
</dbReference>
<keyword evidence="5" id="KW-0288">FMN</keyword>
<evidence type="ECO:0000313" key="7">
    <source>
        <dbReference type="EMBL" id="RKQ92242.1"/>
    </source>
</evidence>
<feature type="binding site" evidence="5">
    <location>
        <begin position="106"/>
        <end position="108"/>
    </location>
    <ligand>
        <name>FMN</name>
        <dbReference type="ChEBI" id="CHEBI:58210"/>
    </ligand>
</feature>
<dbReference type="GO" id="GO:0016491">
    <property type="term" value="F:oxidoreductase activity"/>
    <property type="evidence" value="ECO:0007669"/>
    <property type="project" value="UniProtKB-KW"/>
</dbReference>
<dbReference type="Pfam" id="PF01070">
    <property type="entry name" value="FMN_dh"/>
    <property type="match status" value="1"/>
</dbReference>
<keyword evidence="7" id="KW-0413">Isomerase</keyword>
<feature type="binding site" evidence="5">
    <location>
        <position position="328"/>
    </location>
    <ligand>
        <name>glyoxylate</name>
        <dbReference type="ChEBI" id="CHEBI:36655"/>
    </ligand>
</feature>
<feature type="active site" description="Proton acceptor" evidence="4">
    <location>
        <position position="328"/>
    </location>
</feature>
<dbReference type="PIRSF" id="PIRSF000138">
    <property type="entry name" value="Al-hdrx_acd_dh"/>
    <property type="match status" value="1"/>
</dbReference>
<evidence type="ECO:0000256" key="3">
    <source>
        <dbReference type="ARBA" id="ARBA00024042"/>
    </source>
</evidence>
<dbReference type="InterPro" id="IPR000262">
    <property type="entry name" value="FMN-dep_DH"/>
</dbReference>
<feature type="binding site" evidence="5">
    <location>
        <position position="331"/>
    </location>
    <ligand>
        <name>glyoxylate</name>
        <dbReference type="ChEBI" id="CHEBI:36655"/>
    </ligand>
</feature>
<feature type="binding site" evidence="5">
    <location>
        <position position="159"/>
    </location>
    <ligand>
        <name>glyoxylate</name>
        <dbReference type="ChEBI" id="CHEBI:36655"/>
    </ligand>
</feature>
<dbReference type="RefSeq" id="WP_245971817.1">
    <property type="nucleotide sequence ID" value="NZ_RBIL01000001.1"/>
</dbReference>
<feature type="binding site" evidence="5">
    <location>
        <position position="53"/>
    </location>
    <ligand>
        <name>glyoxylate</name>
        <dbReference type="ChEBI" id="CHEBI:36655"/>
    </ligand>
</feature>
<feature type="binding site" evidence="5">
    <location>
        <position position="304"/>
    </location>
    <ligand>
        <name>FMN</name>
        <dbReference type="ChEBI" id="CHEBI:58210"/>
    </ligand>
</feature>
<feature type="binding site" evidence="5">
    <location>
        <begin position="360"/>
        <end position="364"/>
    </location>
    <ligand>
        <name>FMN</name>
        <dbReference type="ChEBI" id="CHEBI:58210"/>
    </ligand>
</feature>
<name>A0A660LB57_9ACTN</name>
<feature type="binding site" evidence="5">
    <location>
        <position position="185"/>
    </location>
    <ligand>
        <name>FMN</name>
        <dbReference type="ChEBI" id="CHEBI:58210"/>
    </ligand>
</feature>
<dbReference type="PANTHER" id="PTHR10578:SF143">
    <property type="entry name" value="FMN-DEPENDENT ALPHA-HYDROXY ACID DEHYDROGENASE PB1A11.03"/>
    <property type="match status" value="1"/>
</dbReference>
<feature type="domain" description="FMN hydroxy acid dehydrogenase" evidence="6">
    <location>
        <begin position="27"/>
        <end position="432"/>
    </location>
</feature>
<feature type="binding site" evidence="5">
    <location>
        <position position="326"/>
    </location>
    <ligand>
        <name>FMN</name>
        <dbReference type="ChEBI" id="CHEBI:58210"/>
    </ligand>
</feature>
<dbReference type="SUPFAM" id="SSF51395">
    <property type="entry name" value="FMN-linked oxidoreductases"/>
    <property type="match status" value="1"/>
</dbReference>
<dbReference type="Proteomes" id="UP000278962">
    <property type="component" value="Unassembled WGS sequence"/>
</dbReference>
<comment type="similarity">
    <text evidence="3">Belongs to the FMN-dependent alpha-hydroxy acid dehydrogenase family.</text>
</comment>
<dbReference type="InterPro" id="IPR037396">
    <property type="entry name" value="FMN_HAD"/>
</dbReference>
<dbReference type="PANTHER" id="PTHR10578">
    <property type="entry name" value="S -2-HYDROXY-ACID OXIDASE-RELATED"/>
    <property type="match status" value="1"/>
</dbReference>
<gene>
    <name evidence="7" type="ORF">C8N24_2085</name>
</gene>
<evidence type="ECO:0000259" key="6">
    <source>
        <dbReference type="PROSITE" id="PS51349"/>
    </source>
</evidence>
<dbReference type="Gene3D" id="3.20.20.70">
    <property type="entry name" value="Aldolase class I"/>
    <property type="match status" value="1"/>
</dbReference>
<evidence type="ECO:0000256" key="2">
    <source>
        <dbReference type="ARBA" id="ARBA00023002"/>
    </source>
</evidence>